<reference evidence="1 2" key="1">
    <citation type="journal article" date="2018" name="PLoS Genet.">
        <title>Population sequencing reveals clonal diversity and ancestral inbreeding in the grapevine cultivar Chardonnay.</title>
        <authorList>
            <person name="Roach M.J."/>
            <person name="Johnson D.L."/>
            <person name="Bohlmann J."/>
            <person name="van Vuuren H.J."/>
            <person name="Jones S.J."/>
            <person name="Pretorius I.S."/>
            <person name="Schmidt S.A."/>
            <person name="Borneman A.R."/>
        </authorList>
    </citation>
    <scope>NUCLEOTIDE SEQUENCE [LARGE SCALE GENOMIC DNA]</scope>
    <source>
        <strain evidence="2">cv. Chardonnay</strain>
        <tissue evidence="1">Leaf</tissue>
    </source>
</reference>
<name>A0A438HXT7_VITVI</name>
<sequence length="396" mass="44895">MFGAQCPKLFLTFSLMKGISSLAFRRSKIIDKALLEEASKLERELTTTGGGFDCGCGIEVENVAALDSLRMILVDGREMEGFGSSTLELRVVEEATGSRSGEILRLRSSGLEGVVGGGDFNMIRFPGERSRGGSLNSAMRRLNNQSMSRLDKFLVIEGGRRKGPSSFRFENIWPKVVGFKDILKSWWKGYNFSGSSSFILAAKLKGLKSNLEDWNKEVFRMTEVGKAMALNQVDYWDTKKNTGTLSLEEMETRKEANEEGDTNTNFFHKMANVHRRRNYVDRVTINGIWYSEENAIKEGVVRAFQSFLSDPGDWRPTLTWLWHEILEAQDALKLEKSFSEEEVFDVLLGFSGDKALGPDRFSIAFWQFSWDFVKDEVMSFSDFHEHDNFVKSLNAT</sequence>
<proteinExistence type="predicted"/>
<evidence type="ECO:0000313" key="1">
    <source>
        <dbReference type="EMBL" id="RVW89277.1"/>
    </source>
</evidence>
<accession>A0A438HXT7</accession>
<dbReference type="EMBL" id="QGNW01000166">
    <property type="protein sequence ID" value="RVW89277.1"/>
    <property type="molecule type" value="Genomic_DNA"/>
</dbReference>
<gene>
    <name evidence="1" type="ORF">CK203_032623</name>
</gene>
<evidence type="ECO:0000313" key="2">
    <source>
        <dbReference type="Proteomes" id="UP000288805"/>
    </source>
</evidence>
<comment type="caution">
    <text evidence="1">The sequence shown here is derived from an EMBL/GenBank/DDBJ whole genome shotgun (WGS) entry which is preliminary data.</text>
</comment>
<dbReference type="Proteomes" id="UP000288805">
    <property type="component" value="Unassembled WGS sequence"/>
</dbReference>
<dbReference type="AlphaFoldDB" id="A0A438HXT7"/>
<organism evidence="1 2">
    <name type="scientific">Vitis vinifera</name>
    <name type="common">Grape</name>
    <dbReference type="NCBI Taxonomy" id="29760"/>
    <lineage>
        <taxon>Eukaryota</taxon>
        <taxon>Viridiplantae</taxon>
        <taxon>Streptophyta</taxon>
        <taxon>Embryophyta</taxon>
        <taxon>Tracheophyta</taxon>
        <taxon>Spermatophyta</taxon>
        <taxon>Magnoliopsida</taxon>
        <taxon>eudicotyledons</taxon>
        <taxon>Gunneridae</taxon>
        <taxon>Pentapetalae</taxon>
        <taxon>rosids</taxon>
        <taxon>Vitales</taxon>
        <taxon>Vitaceae</taxon>
        <taxon>Viteae</taxon>
        <taxon>Vitis</taxon>
    </lineage>
</organism>
<protein>
    <submittedName>
        <fullName evidence="1">Uncharacterized protein</fullName>
    </submittedName>
</protein>